<dbReference type="CDD" id="cd00085">
    <property type="entry name" value="HNHc"/>
    <property type="match status" value="1"/>
</dbReference>
<dbReference type="GO" id="GO:0008270">
    <property type="term" value="F:zinc ion binding"/>
    <property type="evidence" value="ECO:0007669"/>
    <property type="project" value="InterPro"/>
</dbReference>
<protein>
    <recommendedName>
        <fullName evidence="1">HNH nuclease domain-containing protein</fullName>
    </recommendedName>
</protein>
<proteinExistence type="predicted"/>
<comment type="caution">
    <text evidence="2">The sequence shown here is derived from an EMBL/GenBank/DDBJ whole genome shotgun (WGS) entry which is preliminary data.</text>
</comment>
<dbReference type="PANTHER" id="PTHR39639">
    <property type="entry name" value="CHROMOSOME 16, WHOLE GENOME SHOTGUN SEQUENCE"/>
    <property type="match status" value="1"/>
</dbReference>
<gene>
    <name evidence="2" type="ORF">DDT42_01783</name>
</gene>
<dbReference type="SMART" id="SM00507">
    <property type="entry name" value="HNHc"/>
    <property type="match status" value="1"/>
</dbReference>
<feature type="domain" description="HNH nuclease" evidence="1">
    <location>
        <begin position="380"/>
        <end position="433"/>
    </location>
</feature>
<evidence type="ECO:0000313" key="3">
    <source>
        <dbReference type="Proteomes" id="UP000811545"/>
    </source>
</evidence>
<organism evidence="2 3">
    <name type="scientific">Psychracetigena formicireducens</name>
    <dbReference type="NCBI Taxonomy" id="2986056"/>
    <lineage>
        <taxon>Bacteria</taxon>
        <taxon>Bacillati</taxon>
        <taxon>Candidatus Lithacetigenota</taxon>
        <taxon>Candidatus Psychracetigena</taxon>
    </lineage>
</organism>
<dbReference type="PANTHER" id="PTHR39639:SF1">
    <property type="entry name" value="DUF262 DOMAIN-CONTAINING PROTEIN"/>
    <property type="match status" value="1"/>
</dbReference>
<dbReference type="Proteomes" id="UP000811545">
    <property type="component" value="Unassembled WGS sequence"/>
</dbReference>
<evidence type="ECO:0000313" key="2">
    <source>
        <dbReference type="EMBL" id="MBT9145906.1"/>
    </source>
</evidence>
<dbReference type="InterPro" id="IPR004919">
    <property type="entry name" value="GmrSD_N"/>
</dbReference>
<dbReference type="Pfam" id="PF01844">
    <property type="entry name" value="HNH"/>
    <property type="match status" value="1"/>
</dbReference>
<dbReference type="InterPro" id="IPR025745">
    <property type="entry name" value="Mrr-like_N_dom"/>
</dbReference>
<evidence type="ECO:0000259" key="1">
    <source>
        <dbReference type="SMART" id="SM00507"/>
    </source>
</evidence>
<sequence length="557" mass="66116">MNEEEKLEFEDQEEEQPIEILPKERRVYSDKPDRSVFELYRQYQKGNLELRPEFQRLQVWDNAKSSRLIESVLLEVPIPVIYLSEESDSKYSVIDGQQRLNAFIKFLENNLRLSGLTILTELSGKRFQDIPKNLQNKFENAIIRIIEIRKESHPDVKFEIFERLNTGAVQLNAQELRNCIYRGGYNELLRELSEDKGFLFLFGLNEPHSRMQDRELILRFFAFYHNNYYIYTPSMKRFLNKEMEKYRNPNEEEKRNLRRIFEKSVKLSKIVFGDKAFTRFVSGFEGDRKDLWEKKRNKGLFDIIMFGFTMYEENQIVPNSDSIREELLWMMTHDEDFINSISGSGTDSKQKTIARFDKWLPSLKEIVGTSRTEPRTFSLQYKRQLWESNPTCTICSQKIHTIDDAEIDHVEHYWRGGKTIPSNARLTHRYCNRARSRHEEIRSKVTVEMLPTKGSKITRVRGAIPQKEYRLPILEAIIEKGGKATQQEVFEIIERKMSNQFKELDVQVLTDGYTKRWQKMAAWQKYIMVKEGLLRSDSPRGVWEITEKGRKILEDSK</sequence>
<dbReference type="InterPro" id="IPR002711">
    <property type="entry name" value="HNH"/>
</dbReference>
<dbReference type="GO" id="GO:0004519">
    <property type="term" value="F:endonuclease activity"/>
    <property type="evidence" value="ECO:0007669"/>
    <property type="project" value="InterPro"/>
</dbReference>
<dbReference type="EMBL" id="QLTW01000220">
    <property type="protein sequence ID" value="MBT9145906.1"/>
    <property type="molecule type" value="Genomic_DNA"/>
</dbReference>
<dbReference type="Gene3D" id="1.10.30.50">
    <property type="match status" value="1"/>
</dbReference>
<dbReference type="GO" id="GO:0003676">
    <property type="term" value="F:nucleic acid binding"/>
    <property type="evidence" value="ECO:0007669"/>
    <property type="project" value="InterPro"/>
</dbReference>
<reference evidence="2 3" key="1">
    <citation type="journal article" date="2021" name="bioRxiv">
        <title>Unique metabolic strategies in Hadean analogues reveal hints for primordial physiology.</title>
        <authorList>
            <person name="Nobu M.K."/>
            <person name="Nakai R."/>
            <person name="Tamazawa S."/>
            <person name="Mori H."/>
            <person name="Toyoda A."/>
            <person name="Ijiri A."/>
            <person name="Suzuki S."/>
            <person name="Kurokawa K."/>
            <person name="Kamagata Y."/>
            <person name="Tamaki H."/>
        </authorList>
    </citation>
    <scope>NUCLEOTIDE SEQUENCE [LARGE SCALE GENOMIC DNA]</scope>
    <source>
        <strain evidence="2">BS525</strain>
    </source>
</reference>
<dbReference type="Pfam" id="PF03235">
    <property type="entry name" value="GmrSD_N"/>
    <property type="match status" value="1"/>
</dbReference>
<dbReference type="AlphaFoldDB" id="A0A9E2BHX1"/>
<accession>A0A9E2BHX1</accession>
<dbReference type="Pfam" id="PF14338">
    <property type="entry name" value="Mrr_N"/>
    <property type="match status" value="1"/>
</dbReference>
<dbReference type="InterPro" id="IPR003615">
    <property type="entry name" value="HNH_nuc"/>
</dbReference>
<name>A0A9E2BHX1_PSYF1</name>